<name>A0A328DED8_9ASTE</name>
<accession>A0A328DED8</accession>
<evidence type="ECO:0000313" key="1">
    <source>
        <dbReference type="EMBL" id="RAL42569.1"/>
    </source>
</evidence>
<evidence type="ECO:0000313" key="2">
    <source>
        <dbReference type="Proteomes" id="UP000249390"/>
    </source>
</evidence>
<dbReference type="EMBL" id="NQVE01000169">
    <property type="protein sequence ID" value="RAL42569.1"/>
    <property type="molecule type" value="Genomic_DNA"/>
</dbReference>
<organism evidence="1 2">
    <name type="scientific">Cuscuta australis</name>
    <dbReference type="NCBI Taxonomy" id="267555"/>
    <lineage>
        <taxon>Eukaryota</taxon>
        <taxon>Viridiplantae</taxon>
        <taxon>Streptophyta</taxon>
        <taxon>Embryophyta</taxon>
        <taxon>Tracheophyta</taxon>
        <taxon>Spermatophyta</taxon>
        <taxon>Magnoliopsida</taxon>
        <taxon>eudicotyledons</taxon>
        <taxon>Gunneridae</taxon>
        <taxon>Pentapetalae</taxon>
        <taxon>asterids</taxon>
        <taxon>lamiids</taxon>
        <taxon>Solanales</taxon>
        <taxon>Convolvulaceae</taxon>
        <taxon>Cuscuteae</taxon>
        <taxon>Cuscuta</taxon>
        <taxon>Cuscuta subgen. Grammica</taxon>
        <taxon>Cuscuta sect. Cleistogrammica</taxon>
    </lineage>
</organism>
<dbReference type="AlphaFoldDB" id="A0A328DED8"/>
<reference evidence="1 2" key="1">
    <citation type="submission" date="2018-06" db="EMBL/GenBank/DDBJ databases">
        <title>The Genome of Cuscuta australis (Dodder) Provides Insight into the Evolution of Plant Parasitism.</title>
        <authorList>
            <person name="Liu H."/>
        </authorList>
    </citation>
    <scope>NUCLEOTIDE SEQUENCE [LARGE SCALE GENOMIC DNA]</scope>
    <source>
        <strain evidence="2">cv. Yunnan</strain>
        <tissue evidence="1">Vines</tissue>
    </source>
</reference>
<protein>
    <submittedName>
        <fullName evidence="1">Uncharacterized protein</fullName>
    </submittedName>
</protein>
<gene>
    <name evidence="1" type="ORF">DM860_011187</name>
</gene>
<comment type="caution">
    <text evidence="1">The sequence shown here is derived from an EMBL/GenBank/DDBJ whole genome shotgun (WGS) entry which is preliminary data.</text>
</comment>
<keyword evidence="2" id="KW-1185">Reference proteome</keyword>
<dbReference type="Proteomes" id="UP000249390">
    <property type="component" value="Unassembled WGS sequence"/>
</dbReference>
<proteinExistence type="predicted"/>
<sequence length="155" mass="17556">MDLLNYKLQLCWSSPAARTWVLKPENLDEFEVLLVSGRFILVRCTLGSMGLEMLLPWTVEAEFGISCSFPLHATMVELFKDHGISLGEVVTLFGRKKQAKRWKSNSKVATTRQPKCDICRDTGHNAIICKLVIGGYGLMLDDDTFFLRQMMYDSG</sequence>